<dbReference type="EMBL" id="JAWSTH010000060">
    <property type="protein sequence ID" value="MDW5596612.1"/>
    <property type="molecule type" value="Genomic_DNA"/>
</dbReference>
<keyword evidence="2" id="KW-0413">Isomerase</keyword>
<dbReference type="Proteomes" id="UP001284601">
    <property type="component" value="Unassembled WGS sequence"/>
</dbReference>
<reference evidence="3" key="1">
    <citation type="submission" date="2023-07" db="EMBL/GenBank/DDBJ databases">
        <title>Conexibacter stalactiti sp. nov., isolated from stalactites in a lava cave and emended description of the genus Conexibacter.</title>
        <authorList>
            <person name="Lee S.D."/>
        </authorList>
    </citation>
    <scope>NUCLEOTIDE SEQUENCE [LARGE SCALE GENOMIC DNA]</scope>
    <source>
        <strain evidence="3">KCTC 39840</strain>
    </source>
</reference>
<dbReference type="InterPro" id="IPR013022">
    <property type="entry name" value="Xyl_isomerase-like_TIM-brl"/>
</dbReference>
<reference evidence="2 3" key="2">
    <citation type="submission" date="2023-10" db="EMBL/GenBank/DDBJ databases">
        <authorList>
            <person name="Han X.F."/>
        </authorList>
    </citation>
    <scope>NUCLEOTIDE SEQUENCE [LARGE SCALE GENOMIC DNA]</scope>
    <source>
        <strain evidence="2 3">KCTC 39840</strain>
    </source>
</reference>
<dbReference type="InterPro" id="IPR036237">
    <property type="entry name" value="Xyl_isomerase-like_sf"/>
</dbReference>
<proteinExistence type="predicted"/>
<keyword evidence="3" id="KW-1185">Reference proteome</keyword>
<dbReference type="PANTHER" id="PTHR12110">
    <property type="entry name" value="HYDROXYPYRUVATE ISOMERASE"/>
    <property type="match status" value="1"/>
</dbReference>
<dbReference type="PANTHER" id="PTHR12110:SF21">
    <property type="entry name" value="XYLOSE ISOMERASE-LIKE TIM BARREL DOMAIN-CONTAINING PROTEIN"/>
    <property type="match status" value="1"/>
</dbReference>
<protein>
    <submittedName>
        <fullName evidence="2">Sugar phosphate isomerase/epimerase</fullName>
    </submittedName>
</protein>
<comment type="caution">
    <text evidence="2">The sequence shown here is derived from an EMBL/GenBank/DDBJ whole genome shotgun (WGS) entry which is preliminary data.</text>
</comment>
<dbReference type="InterPro" id="IPR050312">
    <property type="entry name" value="IolE/XylAMocC-like"/>
</dbReference>
<dbReference type="SUPFAM" id="SSF51658">
    <property type="entry name" value="Xylose isomerase-like"/>
    <property type="match status" value="1"/>
</dbReference>
<dbReference type="GO" id="GO:0016853">
    <property type="term" value="F:isomerase activity"/>
    <property type="evidence" value="ECO:0007669"/>
    <property type="project" value="UniProtKB-KW"/>
</dbReference>
<dbReference type="RefSeq" id="WP_318599049.1">
    <property type="nucleotide sequence ID" value="NZ_JAWSTH010000060.1"/>
</dbReference>
<dbReference type="Gene3D" id="3.20.20.150">
    <property type="entry name" value="Divalent-metal-dependent TIM barrel enzymes"/>
    <property type="match status" value="1"/>
</dbReference>
<accession>A0ABU4HTH0</accession>
<organism evidence="2 3">
    <name type="scientific">Conexibacter stalactiti</name>
    <dbReference type="NCBI Taxonomy" id="1940611"/>
    <lineage>
        <taxon>Bacteria</taxon>
        <taxon>Bacillati</taxon>
        <taxon>Actinomycetota</taxon>
        <taxon>Thermoleophilia</taxon>
        <taxon>Solirubrobacterales</taxon>
        <taxon>Conexibacteraceae</taxon>
        <taxon>Conexibacter</taxon>
    </lineage>
</organism>
<gene>
    <name evidence="2" type="ORF">R7226_19855</name>
</gene>
<feature type="domain" description="Xylose isomerase-like TIM barrel" evidence="1">
    <location>
        <begin position="20"/>
        <end position="307"/>
    </location>
</feature>
<dbReference type="Pfam" id="PF01261">
    <property type="entry name" value="AP_endonuc_2"/>
    <property type="match status" value="1"/>
</dbReference>
<sequence length="320" mass="35773">MKVGVFTSVYNDRGIDEVLDKLAGFGVEALELGTGNTAADKHVGLDELLADPAKAAALRRKIEERGMVISALSQHGNPVHPDPDLAAHDHEIWTKTLQLAELLEVEVVNAFSGCPGGGPEDRTPNWVTCTWPDDFARTLRWQWEEVLIPYWSEQLTAMRAHGVKVAIEPHPGFTVYNTESMLRLRDATGPEVGCNYDPSHFFWQGMDPFTTIKALGSAIHHVHAKDTFLDAGNVARNGVLDTKGYDRLSERSWYFRTIGFGQGEDVWRDIVSALRLVGYDWVVSIEHEDGLLSKDEGLSKAVDLLRRLRPSEPVGRMWWT</sequence>
<evidence type="ECO:0000313" key="3">
    <source>
        <dbReference type="Proteomes" id="UP001284601"/>
    </source>
</evidence>
<name>A0ABU4HTH0_9ACTN</name>
<evidence type="ECO:0000313" key="2">
    <source>
        <dbReference type="EMBL" id="MDW5596612.1"/>
    </source>
</evidence>
<evidence type="ECO:0000259" key="1">
    <source>
        <dbReference type="Pfam" id="PF01261"/>
    </source>
</evidence>